<protein>
    <submittedName>
        <fullName evidence="6">TonB-dependent receptor</fullName>
    </submittedName>
</protein>
<evidence type="ECO:0000313" key="6">
    <source>
        <dbReference type="EMBL" id="TPG65358.1"/>
    </source>
</evidence>
<evidence type="ECO:0000259" key="5">
    <source>
        <dbReference type="Pfam" id="PF14905"/>
    </source>
</evidence>
<keyword evidence="3" id="KW-0998">Cell outer membrane</keyword>
<dbReference type="PANTHER" id="PTHR40980">
    <property type="entry name" value="PLUG DOMAIN-CONTAINING PROTEIN"/>
    <property type="match status" value="1"/>
</dbReference>
<dbReference type="InterPro" id="IPR041700">
    <property type="entry name" value="OMP_b-brl_3"/>
</dbReference>
<dbReference type="InterPro" id="IPR036942">
    <property type="entry name" value="Beta-barrel_TonB_sf"/>
</dbReference>
<feature type="chain" id="PRO_5021201035" evidence="4">
    <location>
        <begin position="26"/>
        <end position="810"/>
    </location>
</feature>
<keyword evidence="7" id="KW-1185">Reference proteome</keyword>
<dbReference type="SUPFAM" id="SSF49452">
    <property type="entry name" value="Starch-binding domain-like"/>
    <property type="match status" value="1"/>
</dbReference>
<evidence type="ECO:0000313" key="7">
    <source>
        <dbReference type="Proteomes" id="UP000317646"/>
    </source>
</evidence>
<evidence type="ECO:0000256" key="4">
    <source>
        <dbReference type="SAM" id="SignalP"/>
    </source>
</evidence>
<keyword evidence="4" id="KW-0732">Signal</keyword>
<dbReference type="AlphaFoldDB" id="A0A502GVC5"/>
<keyword evidence="2" id="KW-0472">Membrane</keyword>
<feature type="domain" description="Outer membrane protein beta-barrel" evidence="5">
    <location>
        <begin position="379"/>
        <end position="786"/>
    </location>
</feature>
<accession>A0A502GVC5</accession>
<keyword evidence="6" id="KW-0675">Receptor</keyword>
<dbReference type="PANTHER" id="PTHR40980:SF4">
    <property type="entry name" value="TONB-DEPENDENT RECEPTOR-LIKE BETA-BARREL DOMAIN-CONTAINING PROTEIN"/>
    <property type="match status" value="1"/>
</dbReference>
<dbReference type="Pfam" id="PF14905">
    <property type="entry name" value="OMP_b-brl_3"/>
    <property type="match status" value="1"/>
</dbReference>
<dbReference type="InterPro" id="IPR013784">
    <property type="entry name" value="Carb-bd-like_fold"/>
</dbReference>
<dbReference type="Proteomes" id="UP000317646">
    <property type="component" value="Unassembled WGS sequence"/>
</dbReference>
<dbReference type="GO" id="GO:0009279">
    <property type="term" value="C:cell outer membrane"/>
    <property type="evidence" value="ECO:0007669"/>
    <property type="project" value="UniProtKB-SubCell"/>
</dbReference>
<comment type="subcellular location">
    <subcellularLocation>
        <location evidence="1">Cell outer membrane</location>
    </subcellularLocation>
</comment>
<sequence>MLSTLKCSVLTLLFTLLSYLTFAQAGVVKGRVADANDAPVPFATVAILTAADSSLVKADAADVSGAFAIIGLPAGRYRLRVMAVGFATYTSAPLAPGGANLGTLVLKSTAHALGEVVVQGERPAVEHTLGKTVLNVRNPLFKTASTALDVLDRAPELVVSADGALSIAGRYAPVVYIEGRQQPLTADELRNLAAADIDQVEVIANASAQFDGETRAVINIKLTRDKTLGWKGSLYGGYSQNHRQAGYQTGGSATYKTDRWAYYGRVGYALSPNYVTNEALRTVRTAQEATLFSSSGLHTTVNRPLSYQFSADYALRKNHQLGVFAKGNWAPGTQDLTSLTEQTGQATGGATPGRILLDVASHTQLTPSNVALDLNYAGTLNSRGDKLLAFADYATYRTPSHQLLQNNFRSEQGAALRLPFVLAGQFATDITIRSLRVDYTHALGKAGKLELGSKLVDTHSANDVRNDSLQAGDVATGTYGYDASRSNQFRYHEQIVAGYVQFSRAWNGLQVEAGLRVENTTARGTSLTLGQELDRRYFRWLPSLKVERKLTEANSLTLSYSRKMERPAFWELNPAPLYADYYTYIEGNPFLLPVTHNTASLSYQHKALTFSANYLLDKDVFVQIPLQNDQTKVIRYTRFNLGQQTQAWLDVAAPLSLTRWWKTQHYAQFSSLRTQSAYPSGGTIDTHGWQFSVDGSQVFTLPKGYSLEVKYFYNSPTTSSIYYNYANGSVSLALQKDVLQKHGNVQLSVGDVFNTYREHFATQYQNIDLDILQRRNTRQATLRFTYNFGKSTFSSKNQASGSAEEEGRAR</sequence>
<reference evidence="6 7" key="1">
    <citation type="journal article" date="2019" name="Environ. Microbiol.">
        <title>Species interactions and distinct microbial communities in high Arctic permafrost affected cryosols are associated with the CH4 and CO2 gas fluxes.</title>
        <authorList>
            <person name="Altshuler I."/>
            <person name="Hamel J."/>
            <person name="Turney S."/>
            <person name="Magnuson E."/>
            <person name="Levesque R."/>
            <person name="Greer C."/>
            <person name="Whyte L.G."/>
        </authorList>
    </citation>
    <scope>NUCLEOTIDE SEQUENCE [LARGE SCALE GENOMIC DNA]</scope>
    <source>
        <strain evidence="6 7">S9.2P</strain>
    </source>
</reference>
<organism evidence="6 7">
    <name type="scientific">Hymenobacter nivis</name>
    <dbReference type="NCBI Taxonomy" id="1850093"/>
    <lineage>
        <taxon>Bacteria</taxon>
        <taxon>Pseudomonadati</taxon>
        <taxon>Bacteroidota</taxon>
        <taxon>Cytophagia</taxon>
        <taxon>Cytophagales</taxon>
        <taxon>Hymenobacteraceae</taxon>
        <taxon>Hymenobacter</taxon>
    </lineage>
</organism>
<evidence type="ECO:0000256" key="2">
    <source>
        <dbReference type="ARBA" id="ARBA00023136"/>
    </source>
</evidence>
<dbReference type="Pfam" id="PF13620">
    <property type="entry name" value="CarboxypepD_reg"/>
    <property type="match status" value="1"/>
</dbReference>
<evidence type="ECO:0000256" key="3">
    <source>
        <dbReference type="ARBA" id="ARBA00023237"/>
    </source>
</evidence>
<dbReference type="EMBL" id="RCYZ01000005">
    <property type="protein sequence ID" value="TPG65358.1"/>
    <property type="molecule type" value="Genomic_DNA"/>
</dbReference>
<name>A0A502GVC5_9BACT</name>
<proteinExistence type="predicted"/>
<gene>
    <name evidence="6" type="ORF">EAH73_12835</name>
</gene>
<comment type="caution">
    <text evidence="6">The sequence shown here is derived from an EMBL/GenBank/DDBJ whole genome shotgun (WGS) entry which is preliminary data.</text>
</comment>
<dbReference type="Gene3D" id="2.40.170.20">
    <property type="entry name" value="TonB-dependent receptor, beta-barrel domain"/>
    <property type="match status" value="1"/>
</dbReference>
<dbReference type="GO" id="GO:0030246">
    <property type="term" value="F:carbohydrate binding"/>
    <property type="evidence" value="ECO:0007669"/>
    <property type="project" value="InterPro"/>
</dbReference>
<dbReference type="SUPFAM" id="SSF56935">
    <property type="entry name" value="Porins"/>
    <property type="match status" value="1"/>
</dbReference>
<dbReference type="Gene3D" id="2.60.40.1120">
    <property type="entry name" value="Carboxypeptidase-like, regulatory domain"/>
    <property type="match status" value="1"/>
</dbReference>
<feature type="signal peptide" evidence="4">
    <location>
        <begin position="1"/>
        <end position="25"/>
    </location>
</feature>
<evidence type="ECO:0000256" key="1">
    <source>
        <dbReference type="ARBA" id="ARBA00004442"/>
    </source>
</evidence>